<evidence type="ECO:0000259" key="4">
    <source>
        <dbReference type="Pfam" id="PF17936"/>
    </source>
</evidence>
<dbReference type="Pfam" id="PF17936">
    <property type="entry name" value="Big_6"/>
    <property type="match status" value="1"/>
</dbReference>
<feature type="domain" description="Pesticidal crystal protein Cry1Aa" evidence="5">
    <location>
        <begin position="464"/>
        <end position="524"/>
    </location>
</feature>
<feature type="signal peptide" evidence="3">
    <location>
        <begin position="1"/>
        <end position="31"/>
    </location>
</feature>
<accession>A0AAJ1QJQ8</accession>
<dbReference type="EMBL" id="JAUCFI010000003">
    <property type="protein sequence ID" value="MDM5282796.1"/>
    <property type="molecule type" value="Genomic_DNA"/>
</dbReference>
<proteinExistence type="predicted"/>
<evidence type="ECO:0000313" key="6">
    <source>
        <dbReference type="EMBL" id="MDM5282796.1"/>
    </source>
</evidence>
<dbReference type="RefSeq" id="WP_289349075.1">
    <property type="nucleotide sequence ID" value="NZ_JAUCFI010000003.1"/>
</dbReference>
<evidence type="ECO:0000256" key="1">
    <source>
        <dbReference type="SAM" id="Coils"/>
    </source>
</evidence>
<dbReference type="InterPro" id="IPR041498">
    <property type="entry name" value="Big_6"/>
</dbReference>
<protein>
    <submittedName>
        <fullName evidence="6">Toxin Cry1Ac domain D-VI-related protein</fullName>
    </submittedName>
</protein>
<keyword evidence="3" id="KW-0732">Signal</keyword>
<feature type="coiled-coil region" evidence="1">
    <location>
        <begin position="645"/>
        <end position="682"/>
    </location>
</feature>
<feature type="coiled-coil region" evidence="1">
    <location>
        <begin position="509"/>
        <end position="546"/>
    </location>
</feature>
<dbReference type="Pfam" id="PF18449">
    <property type="entry name" value="Endotoxin_C2"/>
    <property type="match status" value="5"/>
</dbReference>
<dbReference type="AlphaFoldDB" id="A0AAJ1QJQ8"/>
<feature type="coiled-coil region" evidence="1">
    <location>
        <begin position="577"/>
        <end position="614"/>
    </location>
</feature>
<feature type="region of interest" description="Disordered" evidence="2">
    <location>
        <begin position="30"/>
        <end position="68"/>
    </location>
</feature>
<evidence type="ECO:0000259" key="5">
    <source>
        <dbReference type="Pfam" id="PF18449"/>
    </source>
</evidence>
<feature type="chain" id="PRO_5042588138" evidence="3">
    <location>
        <begin position="32"/>
        <end position="1072"/>
    </location>
</feature>
<gene>
    <name evidence="6" type="ORF">QUF85_05730</name>
</gene>
<comment type="caution">
    <text evidence="6">The sequence shown here is derived from an EMBL/GenBank/DDBJ whole genome shotgun (WGS) entry which is preliminary data.</text>
</comment>
<feature type="domain" description="Bacterial Ig" evidence="4">
    <location>
        <begin position="801"/>
        <end position="878"/>
    </location>
</feature>
<dbReference type="Pfam" id="PF20585">
    <property type="entry name" value="Pectate_lyase_5"/>
    <property type="match status" value="1"/>
</dbReference>
<keyword evidence="1" id="KW-0175">Coiled coil</keyword>
<sequence>MKKSKMLKPINVMTTSFLLASSLLIPSAGFAEEPSTPKNEESSNSQESGVKNQETRTQTTETQSSGKAAAKMIANEAVVNNFQELKVALEADNGITTIQLGQDIDISGAIKIHPNKSEIVIEGNNHTLSETAPAGSAVGGIYAHGIGHKLSSIHVKNLEIKGKNYYSPITIHDDVKNVEQIFENISYSGPQLIWNRNGKAIFKGGNDIDINNHAMPGSSPAHEMAETGSVEIDGETKISHNSGYSLIWSVTKDPQFKIAPNAKVEIKTLQSGYGLFYATGGHADFSVGNNAKVTFDGAKGVTSAGMFKSFNVDAGADVQMNRSGTDAYPMISLYGPAQINNQAKLHVTTENGHALEVENKPTTIDFNTPENVVLSSVNKQALNNLSTSLTMSMDTGIVKLWTSATDDPTNSHVGKSGDNLTWEGFYSYNVAQTLSGSPKHFNIELAKTKKIELGKDVDGQAEKDLTDAKNKVEDLFTDDKFDTLEGTTDQGAIDEAQEAVNKLPEGAEKDRLQDLLNKAKDLLNKKEQAEKDLTDAKNKVEDLFTDDKFDTLEGTTDQGAIDKAQEAVNKLPEGAEKDRLQDLLNKAQDLLNKKEQAEIDLTDAKNKVEDLFTDDKFDTLEDTTDQGAIDKAQEAVNKLPEGAEKDRLQDLLNKAKDLLNKKEQAEKDLTDAKNKVEDLFTDDKFDTLEGTTDQGAIDEAQKAVNKLPEGAEKDRLQDLLNKAKDLLNKKEQAEKDLTDAKNKVEDLFTDDKFDTLEGTTDQGAIDEAQKAVNKLPEGAEKDRLQDLLNKAQDLLDKDITAPNAPKLNEVTTNSKEVTGSGEPEANVTVTINSKKYTGVVGPDGKFAVAIPNQPVHTVITVTLTDTAGNVSDSSSVKVVQFMPSEPVKLNTVYPNAEVISGTAPEGATIVRLLVNGEALRTAPVNEDGTFSIYSKYVGVDGNGNNKTLQVGDIVTVDYGVRTPSNLQAHTTVIKEAEKLQVNPVAPNADYVTGKAPEGTKSLRLLVNGKAQRTVSLTQTGAGTINPDGSYQIYSRFIVDENGVTRRLQAGDVIEVDNGPLVVGGEIAKTIVK</sequence>
<organism evidence="6 7">
    <name type="scientific">Peribacillus frigoritolerans</name>
    <dbReference type="NCBI Taxonomy" id="450367"/>
    <lineage>
        <taxon>Bacteria</taxon>
        <taxon>Bacillati</taxon>
        <taxon>Bacillota</taxon>
        <taxon>Bacilli</taxon>
        <taxon>Bacillales</taxon>
        <taxon>Bacillaceae</taxon>
        <taxon>Peribacillus</taxon>
    </lineage>
</organism>
<feature type="coiled-coil region" evidence="1">
    <location>
        <begin position="713"/>
        <end position="750"/>
    </location>
</feature>
<evidence type="ECO:0000313" key="7">
    <source>
        <dbReference type="Proteomes" id="UP001238973"/>
    </source>
</evidence>
<dbReference type="InterPro" id="IPR013783">
    <property type="entry name" value="Ig-like_fold"/>
</dbReference>
<evidence type="ECO:0000256" key="3">
    <source>
        <dbReference type="SAM" id="SignalP"/>
    </source>
</evidence>
<feature type="domain" description="Pesticidal crystal protein Cry1Aa" evidence="5">
    <location>
        <begin position="736"/>
        <end position="796"/>
    </location>
</feature>
<dbReference type="InterPro" id="IPR046776">
    <property type="entry name" value="Pectate_lyase_5"/>
</dbReference>
<reference evidence="6" key="1">
    <citation type="submission" date="2023-06" db="EMBL/GenBank/DDBJ databases">
        <title>Comparative genomics of Bacillaceae isolates and their secondary metabolite potential.</title>
        <authorList>
            <person name="Song L."/>
            <person name="Nielsen L.J."/>
            <person name="Mohite O."/>
            <person name="Xu X."/>
            <person name="Weber T."/>
            <person name="Kovacs A.T."/>
        </authorList>
    </citation>
    <scope>NUCLEOTIDE SEQUENCE</scope>
    <source>
        <strain evidence="6">G1S1</strain>
    </source>
</reference>
<dbReference type="InterPro" id="IPR054544">
    <property type="entry name" value="Pest_crys_Cry1Aa_dom-IV"/>
</dbReference>
<name>A0AAJ1QJQ8_9BACI</name>
<feature type="domain" description="Pesticidal crystal protein Cry1Aa" evidence="5">
    <location>
        <begin position="668"/>
        <end position="728"/>
    </location>
</feature>
<feature type="domain" description="Pesticidal crystal protein Cry1Aa" evidence="5">
    <location>
        <begin position="601"/>
        <end position="660"/>
    </location>
</feature>
<feature type="domain" description="Pesticidal crystal protein Cry1Aa" evidence="5">
    <location>
        <begin position="532"/>
        <end position="592"/>
    </location>
</feature>
<evidence type="ECO:0000256" key="2">
    <source>
        <dbReference type="SAM" id="MobiDB-lite"/>
    </source>
</evidence>
<dbReference type="Gene3D" id="2.60.40.10">
    <property type="entry name" value="Immunoglobulins"/>
    <property type="match status" value="1"/>
</dbReference>
<feature type="compositionally biased region" description="Polar residues" evidence="2">
    <location>
        <begin position="42"/>
        <end position="52"/>
    </location>
</feature>
<dbReference type="Proteomes" id="UP001238973">
    <property type="component" value="Unassembled WGS sequence"/>
</dbReference>